<dbReference type="KEGG" id="srd:SD10_07920"/>
<evidence type="ECO:0000313" key="2">
    <source>
        <dbReference type="Proteomes" id="UP000033054"/>
    </source>
</evidence>
<dbReference type="HOGENOM" id="CLU_2119583_0_0_10"/>
<evidence type="ECO:0000313" key="1">
    <source>
        <dbReference type="EMBL" id="AKD54845.1"/>
    </source>
</evidence>
<dbReference type="Proteomes" id="UP000033054">
    <property type="component" value="Chromosome"/>
</dbReference>
<accession>A0A0E3ZV15</accession>
<name>A0A0E3ZV15_9BACT</name>
<sequence>MITSPTAISPGFYQYTYPTFVDEPQYICVHFLTPDGQQAFVSYPHNQARKAASLISIDWFQSVMLCQLEGQPQLMTFLTKFFTQDSDKRCIKLGSGQWLPTDLTRYELSQQLMA</sequence>
<dbReference type="AlphaFoldDB" id="A0A0E3ZV15"/>
<dbReference type="EMBL" id="CP010429">
    <property type="protein sequence ID" value="AKD54845.1"/>
    <property type="molecule type" value="Genomic_DNA"/>
</dbReference>
<proteinExistence type="predicted"/>
<organism evidence="1 2">
    <name type="scientific">Spirosoma radiotolerans</name>
    <dbReference type="NCBI Taxonomy" id="1379870"/>
    <lineage>
        <taxon>Bacteria</taxon>
        <taxon>Pseudomonadati</taxon>
        <taxon>Bacteroidota</taxon>
        <taxon>Cytophagia</taxon>
        <taxon>Cytophagales</taxon>
        <taxon>Cytophagaceae</taxon>
        <taxon>Spirosoma</taxon>
    </lineage>
</organism>
<reference evidence="1 2" key="1">
    <citation type="journal article" date="2014" name="Curr. Microbiol.">
        <title>Spirosoma radiotolerans sp. nov., a gamma-radiation-resistant bacterium isolated from gamma ray-irradiated soil.</title>
        <authorList>
            <person name="Lee J.J."/>
            <person name="Srinivasan S."/>
            <person name="Lim S."/>
            <person name="Joe M."/>
            <person name="Im S."/>
            <person name="Bae S.I."/>
            <person name="Park K.R."/>
            <person name="Han J.H."/>
            <person name="Park S.H."/>
            <person name="Joo B.M."/>
            <person name="Park S.J."/>
            <person name="Kim M.K."/>
        </authorList>
    </citation>
    <scope>NUCLEOTIDE SEQUENCE [LARGE SCALE GENOMIC DNA]</scope>
    <source>
        <strain evidence="1 2">DG5A</strain>
    </source>
</reference>
<gene>
    <name evidence="1" type="ORF">SD10_07920</name>
</gene>
<protein>
    <submittedName>
        <fullName evidence="1">Uncharacterized protein</fullName>
    </submittedName>
</protein>
<keyword evidence="2" id="KW-1185">Reference proteome</keyword>
<dbReference type="PATRIC" id="fig|1379870.5.peg.1718"/>